<keyword evidence="1" id="KW-0862">Zinc</keyword>
<evidence type="ECO:0000313" key="3">
    <source>
        <dbReference type="EMBL" id="GJU00202.1"/>
    </source>
</evidence>
<sequence length="348" mass="39326">MNIINMSMRPVQVNTKFLNSLPPEWSKFVTDVKLDRDLHTTNYDQFLAVLVFTQGDDPNACLNKAMAFLSAVAASRVTVQQVQERQGQSYVGTGNKGNATSSKGNNAGRQTRVVKCYNCQGEGHMARQCTQPKRPRNVAWFKDKAILAKTQESCQILDEEQLAFLADLGIPDGGSDGQSFQLWFRRYLRETHQEAVQSTNLYTQQDSMILSVIEQMSEQIINHVNNSEKANQKAQRIKPTLYDGSVISNQHAVIPVIDEEETLILEELNQLFEDFGKRFVPQQEFSAKQAFWLHTSNPNTEKSDILPIIIEAPSELPKITPDAITGGEWGFEHTKSVFLNDIIPFYRP</sequence>
<reference evidence="3" key="2">
    <citation type="submission" date="2022-01" db="EMBL/GenBank/DDBJ databases">
        <authorList>
            <person name="Yamashiro T."/>
            <person name="Shiraishi A."/>
            <person name="Satake H."/>
            <person name="Nakayama K."/>
        </authorList>
    </citation>
    <scope>NUCLEOTIDE SEQUENCE</scope>
</reference>
<keyword evidence="1" id="KW-0863">Zinc-finger</keyword>
<dbReference type="SUPFAM" id="SSF57756">
    <property type="entry name" value="Retrovirus zinc finger-like domains"/>
    <property type="match status" value="1"/>
</dbReference>
<keyword evidence="1" id="KW-0479">Metal-binding</keyword>
<organism evidence="3 4">
    <name type="scientific">Tanacetum coccineum</name>
    <dbReference type="NCBI Taxonomy" id="301880"/>
    <lineage>
        <taxon>Eukaryota</taxon>
        <taxon>Viridiplantae</taxon>
        <taxon>Streptophyta</taxon>
        <taxon>Embryophyta</taxon>
        <taxon>Tracheophyta</taxon>
        <taxon>Spermatophyta</taxon>
        <taxon>Magnoliopsida</taxon>
        <taxon>eudicotyledons</taxon>
        <taxon>Gunneridae</taxon>
        <taxon>Pentapetalae</taxon>
        <taxon>asterids</taxon>
        <taxon>campanulids</taxon>
        <taxon>Asterales</taxon>
        <taxon>Asteraceae</taxon>
        <taxon>Asteroideae</taxon>
        <taxon>Anthemideae</taxon>
        <taxon>Anthemidinae</taxon>
        <taxon>Tanacetum</taxon>
    </lineage>
</organism>
<name>A0ABQ5IJ40_9ASTR</name>
<dbReference type="Proteomes" id="UP001151760">
    <property type="component" value="Unassembled WGS sequence"/>
</dbReference>
<feature type="domain" description="CCHC-type" evidence="2">
    <location>
        <begin position="115"/>
        <end position="131"/>
    </location>
</feature>
<evidence type="ECO:0000256" key="1">
    <source>
        <dbReference type="PROSITE-ProRule" id="PRU00047"/>
    </source>
</evidence>
<dbReference type="InterPro" id="IPR001878">
    <property type="entry name" value="Znf_CCHC"/>
</dbReference>
<comment type="caution">
    <text evidence="3">The sequence shown here is derived from an EMBL/GenBank/DDBJ whole genome shotgun (WGS) entry which is preliminary data.</text>
</comment>
<protein>
    <submittedName>
        <fullName evidence="3">Retrovirus-related pol polyprotein from transposon TNT 1-94</fullName>
    </submittedName>
</protein>
<dbReference type="SMART" id="SM00343">
    <property type="entry name" value="ZnF_C2HC"/>
    <property type="match status" value="1"/>
</dbReference>
<evidence type="ECO:0000259" key="2">
    <source>
        <dbReference type="PROSITE" id="PS50158"/>
    </source>
</evidence>
<keyword evidence="4" id="KW-1185">Reference proteome</keyword>
<dbReference type="InterPro" id="IPR036875">
    <property type="entry name" value="Znf_CCHC_sf"/>
</dbReference>
<dbReference type="Gene3D" id="4.10.60.10">
    <property type="entry name" value="Zinc finger, CCHC-type"/>
    <property type="match status" value="1"/>
</dbReference>
<reference evidence="3" key="1">
    <citation type="journal article" date="2022" name="Int. J. Mol. Sci.">
        <title>Draft Genome of Tanacetum Coccineum: Genomic Comparison of Closely Related Tanacetum-Family Plants.</title>
        <authorList>
            <person name="Yamashiro T."/>
            <person name="Shiraishi A."/>
            <person name="Nakayama K."/>
            <person name="Satake H."/>
        </authorList>
    </citation>
    <scope>NUCLEOTIDE SEQUENCE</scope>
</reference>
<dbReference type="PROSITE" id="PS50158">
    <property type="entry name" value="ZF_CCHC"/>
    <property type="match status" value="1"/>
</dbReference>
<proteinExistence type="predicted"/>
<evidence type="ECO:0000313" key="4">
    <source>
        <dbReference type="Proteomes" id="UP001151760"/>
    </source>
</evidence>
<dbReference type="Pfam" id="PF00098">
    <property type="entry name" value="zf-CCHC"/>
    <property type="match status" value="1"/>
</dbReference>
<accession>A0ABQ5IJ40</accession>
<dbReference type="EMBL" id="BQNB010020841">
    <property type="protein sequence ID" value="GJU00202.1"/>
    <property type="molecule type" value="Genomic_DNA"/>
</dbReference>
<gene>
    <name evidence="3" type="ORF">Tco_1110540</name>
</gene>